<dbReference type="EMBL" id="FOBB01000003">
    <property type="protein sequence ID" value="SEL97516.1"/>
    <property type="molecule type" value="Genomic_DNA"/>
</dbReference>
<dbReference type="OrthoDB" id="661084at2"/>
<gene>
    <name evidence="2" type="ORF">SAMN04488505_10334</name>
</gene>
<keyword evidence="1" id="KW-0732">Signal</keyword>
<organism evidence="2 3">
    <name type="scientific">Chitinophaga rupis</name>
    <dbReference type="NCBI Taxonomy" id="573321"/>
    <lineage>
        <taxon>Bacteria</taxon>
        <taxon>Pseudomonadati</taxon>
        <taxon>Bacteroidota</taxon>
        <taxon>Chitinophagia</taxon>
        <taxon>Chitinophagales</taxon>
        <taxon>Chitinophagaceae</taxon>
        <taxon>Chitinophaga</taxon>
    </lineage>
</organism>
<proteinExistence type="predicted"/>
<accession>A0A1H7UL55</accession>
<dbReference type="Proteomes" id="UP000198984">
    <property type="component" value="Unassembled WGS sequence"/>
</dbReference>
<keyword evidence="3" id="KW-1185">Reference proteome</keyword>
<sequence length="164" mass="18382">MRLQKIVMALVAVLSCGSLYAQQASDAAGLKGEWQLIKVEMQVFSQQGNQLLEEKTITLPADADKVSGLVPQQLQLLEHDFVIKRKNSTESGKYMLQGKGVLVFQRAVPQQQSAAQPPAPGITYTYRLQETSELVLLLPASFYKDNNRNQAVKQVYTCYYRKKS</sequence>
<evidence type="ECO:0008006" key="4">
    <source>
        <dbReference type="Google" id="ProtNLM"/>
    </source>
</evidence>
<protein>
    <recommendedName>
        <fullName evidence="4">Lipocalin-like domain-containing protein</fullName>
    </recommendedName>
</protein>
<dbReference type="PROSITE" id="PS51257">
    <property type="entry name" value="PROKAR_LIPOPROTEIN"/>
    <property type="match status" value="1"/>
</dbReference>
<feature type="chain" id="PRO_5011691703" description="Lipocalin-like domain-containing protein" evidence="1">
    <location>
        <begin position="22"/>
        <end position="164"/>
    </location>
</feature>
<evidence type="ECO:0000313" key="2">
    <source>
        <dbReference type="EMBL" id="SEL97516.1"/>
    </source>
</evidence>
<dbReference type="AlphaFoldDB" id="A0A1H7UL55"/>
<reference evidence="2 3" key="1">
    <citation type="submission" date="2016-10" db="EMBL/GenBank/DDBJ databases">
        <authorList>
            <person name="de Groot N.N."/>
        </authorList>
    </citation>
    <scope>NUCLEOTIDE SEQUENCE [LARGE SCALE GENOMIC DNA]</scope>
    <source>
        <strain evidence="2 3">DSM 21039</strain>
    </source>
</reference>
<dbReference type="RefSeq" id="WP_089912097.1">
    <property type="nucleotide sequence ID" value="NZ_FOBB01000003.1"/>
</dbReference>
<dbReference type="STRING" id="573321.SAMN04488505_10334"/>
<feature type="signal peptide" evidence="1">
    <location>
        <begin position="1"/>
        <end position="21"/>
    </location>
</feature>
<evidence type="ECO:0000313" key="3">
    <source>
        <dbReference type="Proteomes" id="UP000198984"/>
    </source>
</evidence>
<name>A0A1H7UL55_9BACT</name>
<evidence type="ECO:0000256" key="1">
    <source>
        <dbReference type="SAM" id="SignalP"/>
    </source>
</evidence>